<dbReference type="EMBL" id="HACA01025194">
    <property type="protein sequence ID" value="CDW42555.1"/>
    <property type="molecule type" value="Transcribed_RNA"/>
</dbReference>
<reference evidence="1" key="1">
    <citation type="submission" date="2014-05" db="EMBL/GenBank/DDBJ databases">
        <authorList>
            <person name="Chronopoulou M."/>
        </authorList>
    </citation>
    <scope>NUCLEOTIDE SEQUENCE</scope>
    <source>
        <tissue evidence="1">Whole organism</tissue>
    </source>
</reference>
<name>A0A0K2UWU7_LEPSM</name>
<organism evidence="1">
    <name type="scientific">Lepeophtheirus salmonis</name>
    <name type="common">Salmon louse</name>
    <name type="synonym">Caligus salmonis</name>
    <dbReference type="NCBI Taxonomy" id="72036"/>
    <lineage>
        <taxon>Eukaryota</taxon>
        <taxon>Metazoa</taxon>
        <taxon>Ecdysozoa</taxon>
        <taxon>Arthropoda</taxon>
        <taxon>Crustacea</taxon>
        <taxon>Multicrustacea</taxon>
        <taxon>Hexanauplia</taxon>
        <taxon>Copepoda</taxon>
        <taxon>Siphonostomatoida</taxon>
        <taxon>Caligidae</taxon>
        <taxon>Lepeophtheirus</taxon>
    </lineage>
</organism>
<evidence type="ECO:0000313" key="1">
    <source>
        <dbReference type="EMBL" id="CDW42555.1"/>
    </source>
</evidence>
<protein>
    <submittedName>
        <fullName evidence="1">Uncharacterized protein</fullName>
    </submittedName>
</protein>
<dbReference type="AlphaFoldDB" id="A0A0K2UWU7"/>
<sequence length="54" mass="6423">MHLPTPILLHLARLTKPTKENPRTLRDLRNWISKVDKKSWRMNPLTTPVIPIKR</sequence>
<accession>A0A0K2UWU7</accession>
<proteinExistence type="predicted"/>